<proteinExistence type="inferred from homology"/>
<evidence type="ECO:0000259" key="4">
    <source>
        <dbReference type="Pfam" id="PF00884"/>
    </source>
</evidence>
<dbReference type="EMBL" id="JABANE010000004">
    <property type="protein sequence ID" value="NME66803.1"/>
    <property type="molecule type" value="Genomic_DNA"/>
</dbReference>
<dbReference type="InterPro" id="IPR052701">
    <property type="entry name" value="GAG_Ulvan_Degrading_Sulfatases"/>
</dbReference>
<keyword evidence="2" id="KW-0378">Hydrolase</keyword>
<accession>A0A7X9NZM8</accession>
<organism evidence="5 6">
    <name type="scientific">Flammeovirga aprica JL-4</name>
    <dbReference type="NCBI Taxonomy" id="694437"/>
    <lineage>
        <taxon>Bacteria</taxon>
        <taxon>Pseudomonadati</taxon>
        <taxon>Bacteroidota</taxon>
        <taxon>Cytophagia</taxon>
        <taxon>Cytophagales</taxon>
        <taxon>Flammeovirgaceae</taxon>
        <taxon>Flammeovirga</taxon>
    </lineage>
</organism>
<feature type="domain" description="Sulfatase N-terminal" evidence="4">
    <location>
        <begin position="39"/>
        <end position="307"/>
    </location>
</feature>
<gene>
    <name evidence="5" type="ORF">HHU12_02390</name>
</gene>
<evidence type="ECO:0000256" key="3">
    <source>
        <dbReference type="SAM" id="SignalP"/>
    </source>
</evidence>
<dbReference type="InterPro" id="IPR017850">
    <property type="entry name" value="Alkaline_phosphatase_core_sf"/>
</dbReference>
<evidence type="ECO:0000256" key="2">
    <source>
        <dbReference type="ARBA" id="ARBA00022801"/>
    </source>
</evidence>
<feature type="chain" id="PRO_5030830337" evidence="3">
    <location>
        <begin position="28"/>
        <end position="507"/>
    </location>
</feature>
<dbReference type="InterPro" id="IPR000917">
    <property type="entry name" value="Sulfatase_N"/>
</dbReference>
<dbReference type="PANTHER" id="PTHR43751">
    <property type="entry name" value="SULFATASE"/>
    <property type="match status" value="1"/>
</dbReference>
<reference evidence="5 6" key="1">
    <citation type="submission" date="2020-04" db="EMBL/GenBank/DDBJ databases">
        <title>Flammeovirga sp. SR4, a novel species isolated from seawater.</title>
        <authorList>
            <person name="Wang X."/>
        </authorList>
    </citation>
    <scope>NUCLEOTIDE SEQUENCE [LARGE SCALE GENOMIC DNA]</scope>
    <source>
        <strain evidence="5 6">ATCC 23126</strain>
    </source>
</reference>
<dbReference type="Pfam" id="PF00884">
    <property type="entry name" value="Sulfatase"/>
    <property type="match status" value="1"/>
</dbReference>
<sequence>MRNSYVNFCKFLSIAFALFLFIGCAETKQQEKKTITKRPNFLILMSDNQYVKDLGCYGNKQLNTPAINKIAKEGVKFENAFCASPSCSPARAAMLTGQEIWRLGAAANLWGDFPRDLPVYSEMLDEAGYLVGIEGKGWGPGKAEKSGWEINPGGERYSSFEEFYNEREKGQPWMYWVSSRNPHRPFKRNGWKKSGVKLEDIEVPPYLPDTEEVRKDIAAYYDEIQGFDEEVASYMSLIGEMGQAENTIVIVCSDNGWQMPRGLANLYEFGTKVPLIIHWPEHFKGGREIEDFVTLNDFAPTFLELAGLPIPEEMTAKSLVNILQSEQSGMIEDRDFVVTARERHAFVRKGGLGYPGRAIQTKDFLYIKNFEPSRWPAGDPPLFGDVDAHMLQYECGTKLYMLEHQNDPEVKPMFDLAFGKRPSEELFDLRKDPNQMVNLANDPAYAQALDSMRTKLTDYLTETKDPRVIGGQVAFDEYEYYMDADKKPKPGYKAIEALGLDEEYNYL</sequence>
<evidence type="ECO:0000313" key="5">
    <source>
        <dbReference type="EMBL" id="NME66803.1"/>
    </source>
</evidence>
<protein>
    <submittedName>
        <fullName evidence="5">Sulfatase</fullName>
    </submittedName>
</protein>
<comment type="caution">
    <text evidence="5">The sequence shown here is derived from an EMBL/GenBank/DDBJ whole genome shotgun (WGS) entry which is preliminary data.</text>
</comment>
<evidence type="ECO:0000313" key="6">
    <source>
        <dbReference type="Proteomes" id="UP000576082"/>
    </source>
</evidence>
<feature type="signal peptide" evidence="3">
    <location>
        <begin position="1"/>
        <end position="27"/>
    </location>
</feature>
<dbReference type="RefSeq" id="WP_169654634.1">
    <property type="nucleotide sequence ID" value="NZ_JABANE010000004.1"/>
</dbReference>
<dbReference type="PROSITE" id="PS51257">
    <property type="entry name" value="PROKAR_LIPOPROTEIN"/>
    <property type="match status" value="1"/>
</dbReference>
<dbReference type="CDD" id="cd16027">
    <property type="entry name" value="SGSH"/>
    <property type="match status" value="1"/>
</dbReference>
<name>A0A7X9NZM8_9BACT</name>
<dbReference type="PROSITE" id="PS00523">
    <property type="entry name" value="SULFATASE_1"/>
    <property type="match status" value="1"/>
</dbReference>
<keyword evidence="6" id="KW-1185">Reference proteome</keyword>
<keyword evidence="3" id="KW-0732">Signal</keyword>
<dbReference type="SUPFAM" id="SSF53649">
    <property type="entry name" value="Alkaline phosphatase-like"/>
    <property type="match status" value="1"/>
</dbReference>
<dbReference type="InterPro" id="IPR024607">
    <property type="entry name" value="Sulfatase_CS"/>
</dbReference>
<comment type="similarity">
    <text evidence="1">Belongs to the sulfatase family.</text>
</comment>
<dbReference type="Gene3D" id="3.40.720.10">
    <property type="entry name" value="Alkaline Phosphatase, subunit A"/>
    <property type="match status" value="1"/>
</dbReference>
<dbReference type="Proteomes" id="UP000576082">
    <property type="component" value="Unassembled WGS sequence"/>
</dbReference>
<dbReference type="PANTHER" id="PTHR43751:SF1">
    <property type="entry name" value="SULFATASE ATSG-RELATED"/>
    <property type="match status" value="1"/>
</dbReference>
<evidence type="ECO:0000256" key="1">
    <source>
        <dbReference type="ARBA" id="ARBA00008779"/>
    </source>
</evidence>
<dbReference type="AlphaFoldDB" id="A0A7X9NZM8"/>
<dbReference type="GO" id="GO:0016787">
    <property type="term" value="F:hydrolase activity"/>
    <property type="evidence" value="ECO:0007669"/>
    <property type="project" value="UniProtKB-KW"/>
</dbReference>